<reference evidence="1 2" key="1">
    <citation type="submission" date="2007-11" db="EMBL/GenBank/DDBJ databases">
        <authorList>
            <person name="Wagner-Dobler I."/>
            <person name="Ferriera S."/>
            <person name="Johnson J."/>
            <person name="Kravitz S."/>
            <person name="Beeson K."/>
            <person name="Sutton G."/>
            <person name="Rogers Y.-H."/>
            <person name="Friedman R."/>
            <person name="Frazier M."/>
            <person name="Venter J.C."/>
        </authorList>
    </citation>
    <scope>NUCLEOTIDE SEQUENCE [LARGE SCALE GENOMIC DNA]</scope>
    <source>
        <strain evidence="1 2">HEL-45</strain>
    </source>
</reference>
<protein>
    <submittedName>
        <fullName evidence="1">Uncharacterized protein</fullName>
    </submittedName>
</protein>
<sequence length="63" mass="7027">MPLPNVTNWCQLGIRKLKMMWHTGIMRGTLPKSRLFVKRLGRGFLVVLLSGAAADGGLERYGL</sequence>
<keyword evidence="2" id="KW-1185">Reference proteome</keyword>
<name>A0ABM9X0I9_9RHOB</name>
<proteinExistence type="predicted"/>
<comment type="caution">
    <text evidence="1">The sequence shown here is derived from an EMBL/GenBank/DDBJ whole genome shotgun (WGS) entry which is preliminary data.</text>
</comment>
<gene>
    <name evidence="1" type="ORF">OIHEL45_19616</name>
</gene>
<evidence type="ECO:0000313" key="2">
    <source>
        <dbReference type="Proteomes" id="UP000003257"/>
    </source>
</evidence>
<dbReference type="Proteomes" id="UP000003257">
    <property type="component" value="Unassembled WGS sequence"/>
</dbReference>
<dbReference type="EMBL" id="ABID01000063">
    <property type="protein sequence ID" value="EDQ02980.1"/>
    <property type="molecule type" value="Genomic_DNA"/>
</dbReference>
<accession>A0ABM9X0I9</accession>
<organism evidence="1 2">
    <name type="scientific">Sulfitobacter indolifex HEL-45</name>
    <dbReference type="NCBI Taxonomy" id="391624"/>
    <lineage>
        <taxon>Bacteria</taxon>
        <taxon>Pseudomonadati</taxon>
        <taxon>Pseudomonadota</taxon>
        <taxon>Alphaproteobacteria</taxon>
        <taxon>Rhodobacterales</taxon>
        <taxon>Roseobacteraceae</taxon>
        <taxon>Sulfitobacter</taxon>
    </lineage>
</organism>
<evidence type="ECO:0000313" key="1">
    <source>
        <dbReference type="EMBL" id="EDQ02980.1"/>
    </source>
</evidence>